<proteinExistence type="predicted"/>
<dbReference type="Pfam" id="PF08241">
    <property type="entry name" value="Methyltransf_11"/>
    <property type="match status" value="1"/>
</dbReference>
<feature type="domain" description="Methyltransferase type 11" evidence="1">
    <location>
        <begin position="46"/>
        <end position="136"/>
    </location>
</feature>
<evidence type="ECO:0000259" key="1">
    <source>
        <dbReference type="Pfam" id="PF08241"/>
    </source>
</evidence>
<evidence type="ECO:0000313" key="3">
    <source>
        <dbReference type="Proteomes" id="UP000067626"/>
    </source>
</evidence>
<dbReference type="SUPFAM" id="SSF53335">
    <property type="entry name" value="S-adenosyl-L-methionine-dependent methyltransferases"/>
    <property type="match status" value="1"/>
</dbReference>
<keyword evidence="3" id="KW-1185">Reference proteome</keyword>
<evidence type="ECO:0000313" key="2">
    <source>
        <dbReference type="EMBL" id="AKT44118.1"/>
    </source>
</evidence>
<reference evidence="2 3" key="1">
    <citation type="submission" date="2015-07" db="EMBL/GenBank/DDBJ databases">
        <title>Genome analysis of myxobacterium Chondromyces crocatus Cm c5 reveals a high potential for natural compound synthesis and the genetic basis for the loss of fruiting body formation.</title>
        <authorList>
            <person name="Zaburannyi N."/>
            <person name="Bunk B."/>
            <person name="Maier J."/>
            <person name="Overmann J."/>
            <person name="Mueller R."/>
        </authorList>
    </citation>
    <scope>NUCLEOTIDE SEQUENCE [LARGE SCALE GENOMIC DNA]</scope>
    <source>
        <strain evidence="2 3">Cm c5</strain>
    </source>
</reference>
<dbReference type="InterPro" id="IPR029063">
    <property type="entry name" value="SAM-dependent_MTases_sf"/>
</dbReference>
<dbReference type="CDD" id="cd02440">
    <property type="entry name" value="AdoMet_MTases"/>
    <property type="match status" value="1"/>
</dbReference>
<dbReference type="PANTHER" id="PTHR42912">
    <property type="entry name" value="METHYLTRANSFERASE"/>
    <property type="match status" value="1"/>
</dbReference>
<dbReference type="GO" id="GO:0008757">
    <property type="term" value="F:S-adenosylmethionine-dependent methyltransferase activity"/>
    <property type="evidence" value="ECO:0007669"/>
    <property type="project" value="InterPro"/>
</dbReference>
<sequence length="228" mass="25511">MPGSLDVRTQYDSIGDEYLRGFEKYDAESRARSYALLPPLTGARVLDIGCGDGTDVAYYLSQGAIAYGIDPSSELIEKARRKAPGARLDVGVGEMLPYADRSMDVITSTYALQTSDDVPKILSEAARVLRPGGQLIYSSKHPLRQFMEKRSGAMGGVNYFQQDIVQWHIFGGAVPLSEPSHTLQEYLSPEVLMRFDIRHFEERSDFPASDRAGNDHYPCYFIMRAVRR</sequence>
<dbReference type="STRING" id="52.CMC5_083580"/>
<dbReference type="EMBL" id="CP012159">
    <property type="protein sequence ID" value="AKT44118.1"/>
    <property type="molecule type" value="Genomic_DNA"/>
</dbReference>
<dbReference type="RefSeq" id="WP_050435504.1">
    <property type="nucleotide sequence ID" value="NZ_CP012159.1"/>
</dbReference>
<dbReference type="AlphaFoldDB" id="A0A0K1EU18"/>
<dbReference type="InterPro" id="IPR013216">
    <property type="entry name" value="Methyltransf_11"/>
</dbReference>
<protein>
    <recommendedName>
        <fullName evidence="1">Methyltransferase type 11 domain-containing protein</fullName>
    </recommendedName>
</protein>
<dbReference type="KEGG" id="ccro:CMC5_083580"/>
<gene>
    <name evidence="2" type="ORF">CMC5_083580</name>
</gene>
<accession>A0A0K1EU18</accession>
<dbReference type="InterPro" id="IPR050508">
    <property type="entry name" value="Methyltransf_Superfamily"/>
</dbReference>
<organism evidence="2 3">
    <name type="scientific">Chondromyces crocatus</name>
    <dbReference type="NCBI Taxonomy" id="52"/>
    <lineage>
        <taxon>Bacteria</taxon>
        <taxon>Pseudomonadati</taxon>
        <taxon>Myxococcota</taxon>
        <taxon>Polyangia</taxon>
        <taxon>Polyangiales</taxon>
        <taxon>Polyangiaceae</taxon>
        <taxon>Chondromyces</taxon>
    </lineage>
</organism>
<name>A0A0K1EU18_CHOCO</name>
<dbReference type="Proteomes" id="UP000067626">
    <property type="component" value="Chromosome"/>
</dbReference>
<dbReference type="Gene3D" id="3.40.50.150">
    <property type="entry name" value="Vaccinia Virus protein VP39"/>
    <property type="match status" value="1"/>
</dbReference>